<dbReference type="Gene3D" id="1.20.1540.10">
    <property type="entry name" value="Rhomboid-like"/>
    <property type="match status" value="1"/>
</dbReference>
<sequence length="233" mass="25107">MRHGFEESPINPLPVVVWALALPIIASEIVFALGGAGMIGGAQGIGLRQQALQLAAYPPEMALVFWQRGEVLWGQAYRVLTYPFVHYGFTHAAFVTVFILALGKVLSEVFSARALLGLFFGSAVIAALVYTAFSALIPVRFNPLVGGYPPVYGFVGAFTFLLWTRLGQTGGSRMRAFSLIGMLLAFQLVFGLIFGNAGTSWIAEVTGFVAGFGLSFFLVPGGPARVRRALRQR</sequence>
<dbReference type="InterPro" id="IPR022764">
    <property type="entry name" value="Peptidase_S54_rhomboid_dom"/>
</dbReference>
<feature type="transmembrane region" description="Helical" evidence="5">
    <location>
        <begin position="15"/>
        <end position="39"/>
    </location>
</feature>
<evidence type="ECO:0000256" key="2">
    <source>
        <dbReference type="ARBA" id="ARBA00022692"/>
    </source>
</evidence>
<evidence type="ECO:0000313" key="7">
    <source>
        <dbReference type="EMBL" id="AXC51016.1"/>
    </source>
</evidence>
<dbReference type="KEGG" id="pars:DRW48_02180"/>
<dbReference type="RefSeq" id="WP_114077304.1">
    <property type="nucleotide sequence ID" value="NZ_CP030918.1"/>
</dbReference>
<feature type="transmembrane region" description="Helical" evidence="5">
    <location>
        <begin position="115"/>
        <end position="139"/>
    </location>
</feature>
<dbReference type="Pfam" id="PF01694">
    <property type="entry name" value="Rhomboid"/>
    <property type="match status" value="1"/>
</dbReference>
<evidence type="ECO:0000256" key="4">
    <source>
        <dbReference type="ARBA" id="ARBA00023136"/>
    </source>
</evidence>
<organism evidence="7 8">
    <name type="scientific">Paracoccus suum</name>
    <dbReference type="NCBI Taxonomy" id="2259340"/>
    <lineage>
        <taxon>Bacteria</taxon>
        <taxon>Pseudomonadati</taxon>
        <taxon>Pseudomonadota</taxon>
        <taxon>Alphaproteobacteria</taxon>
        <taxon>Rhodobacterales</taxon>
        <taxon>Paracoccaceae</taxon>
        <taxon>Paracoccus</taxon>
    </lineage>
</organism>
<protein>
    <submittedName>
        <fullName evidence="7">Rhomboid family intramembrane serine protease</fullName>
    </submittedName>
</protein>
<evidence type="ECO:0000313" key="8">
    <source>
        <dbReference type="Proteomes" id="UP000252023"/>
    </source>
</evidence>
<proteinExistence type="predicted"/>
<dbReference type="GO" id="GO:0016020">
    <property type="term" value="C:membrane"/>
    <property type="evidence" value="ECO:0007669"/>
    <property type="project" value="UniProtKB-SubCell"/>
</dbReference>
<dbReference type="GO" id="GO:0006508">
    <property type="term" value="P:proteolysis"/>
    <property type="evidence" value="ECO:0007669"/>
    <property type="project" value="UniProtKB-KW"/>
</dbReference>
<reference evidence="8" key="1">
    <citation type="submission" date="2018-07" db="EMBL/GenBank/DDBJ databases">
        <title>Genome sequencing of Paracoccus sp. SC2-6.</title>
        <authorList>
            <person name="Heo J."/>
            <person name="Kim S.-J."/>
            <person name="Kwon S.-W."/>
        </authorList>
    </citation>
    <scope>NUCLEOTIDE SEQUENCE [LARGE SCALE GENOMIC DNA]</scope>
    <source>
        <strain evidence="8">SC2-6</strain>
    </source>
</reference>
<dbReference type="OrthoDB" id="7836448at2"/>
<feature type="transmembrane region" description="Helical" evidence="5">
    <location>
        <begin position="84"/>
        <end position="103"/>
    </location>
</feature>
<keyword evidence="2 5" id="KW-0812">Transmembrane</keyword>
<feature type="transmembrane region" description="Helical" evidence="5">
    <location>
        <begin position="176"/>
        <end position="195"/>
    </location>
</feature>
<keyword evidence="8" id="KW-1185">Reference proteome</keyword>
<evidence type="ECO:0000256" key="1">
    <source>
        <dbReference type="ARBA" id="ARBA00004141"/>
    </source>
</evidence>
<feature type="domain" description="Peptidase S54 rhomboid" evidence="6">
    <location>
        <begin position="74"/>
        <end position="219"/>
    </location>
</feature>
<accession>A0A344PNR1</accession>
<dbReference type="EMBL" id="CP030918">
    <property type="protein sequence ID" value="AXC51016.1"/>
    <property type="molecule type" value="Genomic_DNA"/>
</dbReference>
<evidence type="ECO:0000256" key="5">
    <source>
        <dbReference type="SAM" id="Phobius"/>
    </source>
</evidence>
<comment type="subcellular location">
    <subcellularLocation>
        <location evidence="1">Membrane</location>
        <topology evidence="1">Multi-pass membrane protein</topology>
    </subcellularLocation>
</comment>
<dbReference type="PANTHER" id="PTHR43066:SF11">
    <property type="entry name" value="PEPTIDASE S54 RHOMBOID DOMAIN-CONTAINING PROTEIN"/>
    <property type="match status" value="1"/>
</dbReference>
<keyword evidence="7" id="KW-0645">Protease</keyword>
<feature type="transmembrane region" description="Helical" evidence="5">
    <location>
        <begin position="201"/>
        <end position="223"/>
    </location>
</feature>
<keyword evidence="4 5" id="KW-0472">Membrane</keyword>
<evidence type="ECO:0000256" key="3">
    <source>
        <dbReference type="ARBA" id="ARBA00022989"/>
    </source>
</evidence>
<dbReference type="AlphaFoldDB" id="A0A344PNR1"/>
<dbReference type="SUPFAM" id="SSF144091">
    <property type="entry name" value="Rhomboid-like"/>
    <property type="match status" value="1"/>
</dbReference>
<dbReference type="PANTHER" id="PTHR43066">
    <property type="entry name" value="RHOMBOID-RELATED PROTEIN"/>
    <property type="match status" value="1"/>
</dbReference>
<keyword evidence="3 5" id="KW-1133">Transmembrane helix</keyword>
<keyword evidence="7" id="KW-0378">Hydrolase</keyword>
<evidence type="ECO:0000259" key="6">
    <source>
        <dbReference type="Pfam" id="PF01694"/>
    </source>
</evidence>
<feature type="transmembrane region" description="Helical" evidence="5">
    <location>
        <begin position="145"/>
        <end position="164"/>
    </location>
</feature>
<dbReference type="Proteomes" id="UP000252023">
    <property type="component" value="Chromosome"/>
</dbReference>
<name>A0A344PNR1_9RHOB</name>
<gene>
    <name evidence="7" type="ORF">DRW48_02180</name>
</gene>
<dbReference type="GO" id="GO:0004252">
    <property type="term" value="F:serine-type endopeptidase activity"/>
    <property type="evidence" value="ECO:0007669"/>
    <property type="project" value="InterPro"/>
</dbReference>
<dbReference type="InterPro" id="IPR035952">
    <property type="entry name" value="Rhomboid-like_sf"/>
</dbReference>